<name>A0A0P6VWH2_9HYPH</name>
<reference evidence="1 2" key="1">
    <citation type="submission" date="2015-09" db="EMBL/GenBank/DDBJ databases">
        <authorList>
            <person name="Jackson K.R."/>
            <person name="Lunt B.L."/>
            <person name="Fisher J.N.B."/>
            <person name="Gardner A.V."/>
            <person name="Bailey M.E."/>
            <person name="Deus L.M."/>
            <person name="Earl A.S."/>
            <person name="Gibby P.D."/>
            <person name="Hartmann K.A."/>
            <person name="Liu J.E."/>
            <person name="Manci A.M."/>
            <person name="Nielsen D.A."/>
            <person name="Solomon M.B."/>
            <person name="Breakwell D.P."/>
            <person name="Burnett S.H."/>
            <person name="Grose J.H."/>
        </authorList>
    </citation>
    <scope>NUCLEOTIDE SEQUENCE [LARGE SCALE GENOMIC DNA]</scope>
    <source>
        <strain evidence="1 2">16</strain>
    </source>
</reference>
<evidence type="ECO:0000313" key="2">
    <source>
        <dbReference type="Proteomes" id="UP000048984"/>
    </source>
</evidence>
<evidence type="ECO:0000313" key="1">
    <source>
        <dbReference type="EMBL" id="KPL51246.1"/>
    </source>
</evidence>
<dbReference type="PRINTS" id="PR01210">
    <property type="entry name" value="GGTRANSPTASE"/>
</dbReference>
<gene>
    <name evidence="1" type="ORF">ABB55_02605</name>
</gene>
<reference evidence="1 2" key="2">
    <citation type="submission" date="2015-10" db="EMBL/GenBank/DDBJ databases">
        <title>Draft Genome Sequence of Prosthecomicrobium hirschii ATCC 27832.</title>
        <authorList>
            <person name="Daniel J."/>
            <person name="Givan S.A."/>
            <person name="Brun Y.V."/>
            <person name="Brown P.J."/>
        </authorList>
    </citation>
    <scope>NUCLEOTIDE SEQUENCE [LARGE SCALE GENOMIC DNA]</scope>
    <source>
        <strain evidence="1 2">16</strain>
    </source>
</reference>
<accession>A0A0P6VWH2</accession>
<dbReference type="InterPro" id="IPR052896">
    <property type="entry name" value="GGT-like_enzyme"/>
</dbReference>
<dbReference type="Proteomes" id="UP000048984">
    <property type="component" value="Unassembled WGS sequence"/>
</dbReference>
<dbReference type="SUPFAM" id="SSF56235">
    <property type="entry name" value="N-terminal nucleophile aminohydrolases (Ntn hydrolases)"/>
    <property type="match status" value="1"/>
</dbReference>
<dbReference type="AlphaFoldDB" id="A0A0P6VWH2"/>
<dbReference type="EMBL" id="LJYW01000001">
    <property type="protein sequence ID" value="KPL51246.1"/>
    <property type="molecule type" value="Genomic_DNA"/>
</dbReference>
<protein>
    <recommendedName>
        <fullName evidence="3">Gamma-glutamyltransferase</fullName>
    </recommendedName>
</protein>
<evidence type="ECO:0008006" key="3">
    <source>
        <dbReference type="Google" id="ProtNLM"/>
    </source>
</evidence>
<dbReference type="RefSeq" id="WP_054357409.1">
    <property type="nucleotide sequence ID" value="NZ_LJYW01000001.1"/>
</dbReference>
<dbReference type="Pfam" id="PF01019">
    <property type="entry name" value="G_glu_transpept"/>
    <property type="match status" value="2"/>
</dbReference>
<comment type="caution">
    <text evidence="1">The sequence shown here is derived from an EMBL/GenBank/DDBJ whole genome shotgun (WGS) entry which is preliminary data.</text>
</comment>
<dbReference type="Gene3D" id="3.60.20.40">
    <property type="match status" value="1"/>
</dbReference>
<dbReference type="PANTHER" id="PTHR43881:SF1">
    <property type="entry name" value="GAMMA-GLUTAMYLTRANSPEPTIDASE (AFU_ORTHOLOGUE AFUA_4G13580)"/>
    <property type="match status" value="1"/>
</dbReference>
<keyword evidence="2" id="KW-1185">Reference proteome</keyword>
<dbReference type="STRING" id="665126.ABB55_02605"/>
<dbReference type="PANTHER" id="PTHR43881">
    <property type="entry name" value="GAMMA-GLUTAMYLTRANSPEPTIDASE (AFU_ORTHOLOGUE AFUA_4G13580)"/>
    <property type="match status" value="1"/>
</dbReference>
<organism evidence="1 2">
    <name type="scientific">Prosthecodimorpha hirschii</name>
    <dbReference type="NCBI Taxonomy" id="665126"/>
    <lineage>
        <taxon>Bacteria</taxon>
        <taxon>Pseudomonadati</taxon>
        <taxon>Pseudomonadota</taxon>
        <taxon>Alphaproteobacteria</taxon>
        <taxon>Hyphomicrobiales</taxon>
        <taxon>Ancalomicrobiaceae</taxon>
        <taxon>Prosthecodimorpha</taxon>
    </lineage>
</organism>
<dbReference type="InterPro" id="IPR029055">
    <property type="entry name" value="Ntn_hydrolases_N"/>
</dbReference>
<dbReference type="InterPro" id="IPR043137">
    <property type="entry name" value="GGT_ssub_C"/>
</dbReference>
<sequence>MLLPDPFSSKSRPAVLGIRAAISAAHPLATAAAQAIIEQGGNAADATVAAQAVIGVLIPEAGGVGGDGFFLVRTAPGQVTAINAAGAAPSSGVPDAIRDDGTSVNVPGLVAGWAELARRFGRLPLAQSLAPAIRIARDGMRVRPRLVRTVGQQRDRLVRGGAEASVFLDAKAHDLVCQPALAATLAGIAQDGADWFYGGPVGAAVAHAVAARGGLMTPADMARHETTVTAPISVAWAGRTVHVQPPMSQGILLAMALNGFEKLGAVPPDRVEHAAVELTEGSFAYRDRCAEGAALLAVDLPVDLDRASGRGGPRGYLHTAGVAVADADGMVISSLFSVFDNFGSAIYVPEGGFVLNNRAGSFTAAPNEVAPGKLPVHTLAPMLMEHDGEAVAISTPGADGQVQTLLQILAATVLQGIDLPSAIDRQRWRSENGKLLVEAGHPAFDTLKALGHAVVEMPYGDIRGGGGVCAGLKGTMPYAVSDFRRENWSGAV</sequence>
<proteinExistence type="predicted"/>